<dbReference type="CDD" id="cd18793">
    <property type="entry name" value="SF2_C_SNF"/>
    <property type="match status" value="1"/>
</dbReference>
<dbReference type="AlphaFoldDB" id="A0AAD5XP24"/>
<dbReference type="InterPro" id="IPR050496">
    <property type="entry name" value="SNF2_RAD54_helicase_repair"/>
</dbReference>
<feature type="domain" description="Helicase C-terminal" evidence="5">
    <location>
        <begin position="313"/>
        <end position="466"/>
    </location>
</feature>
<dbReference type="InterPro" id="IPR014001">
    <property type="entry name" value="Helicase_ATP-bd"/>
</dbReference>
<comment type="caution">
    <text evidence="6">The sequence shown here is derived from an EMBL/GenBank/DDBJ whole genome shotgun (WGS) entry which is preliminary data.</text>
</comment>
<dbReference type="GO" id="GO:0005524">
    <property type="term" value="F:ATP binding"/>
    <property type="evidence" value="ECO:0007669"/>
    <property type="project" value="InterPro"/>
</dbReference>
<dbReference type="InterPro" id="IPR027417">
    <property type="entry name" value="P-loop_NTPase"/>
</dbReference>
<gene>
    <name evidence="6" type="primary">RDH54</name>
    <name evidence="6" type="ORF">HDU87_001983</name>
</gene>
<dbReference type="GO" id="GO:0015616">
    <property type="term" value="F:DNA translocase activity"/>
    <property type="evidence" value="ECO:0007669"/>
    <property type="project" value="TreeGrafter"/>
</dbReference>
<dbReference type="Pfam" id="PF00176">
    <property type="entry name" value="SNF2-rel_dom"/>
    <property type="match status" value="1"/>
</dbReference>
<keyword evidence="6" id="KW-0347">Helicase</keyword>
<dbReference type="Gene3D" id="3.40.50.10810">
    <property type="entry name" value="Tandem AAA-ATPase domain"/>
    <property type="match status" value="2"/>
</dbReference>
<evidence type="ECO:0000256" key="2">
    <source>
        <dbReference type="ARBA" id="ARBA00022801"/>
    </source>
</evidence>
<feature type="domain" description="Helicase ATP-binding" evidence="4">
    <location>
        <begin position="98"/>
        <end position="168"/>
    </location>
</feature>
<dbReference type="Pfam" id="PF00271">
    <property type="entry name" value="Helicase_C"/>
    <property type="match status" value="1"/>
</dbReference>
<evidence type="ECO:0000256" key="3">
    <source>
        <dbReference type="ARBA" id="ARBA00022840"/>
    </source>
</evidence>
<dbReference type="PROSITE" id="PS51194">
    <property type="entry name" value="HELICASE_CTER"/>
    <property type="match status" value="1"/>
</dbReference>
<dbReference type="SUPFAM" id="SSF52540">
    <property type="entry name" value="P-loop containing nucleoside triphosphate hydrolases"/>
    <property type="match status" value="2"/>
</dbReference>
<keyword evidence="3" id="KW-0067">ATP-binding</keyword>
<evidence type="ECO:0000313" key="7">
    <source>
        <dbReference type="Proteomes" id="UP001212152"/>
    </source>
</evidence>
<keyword evidence="7" id="KW-1185">Reference proteome</keyword>
<keyword evidence="1" id="KW-0547">Nucleotide-binding</keyword>
<evidence type="ECO:0000259" key="4">
    <source>
        <dbReference type="PROSITE" id="PS51192"/>
    </source>
</evidence>
<evidence type="ECO:0000259" key="5">
    <source>
        <dbReference type="PROSITE" id="PS51194"/>
    </source>
</evidence>
<reference evidence="6" key="1">
    <citation type="submission" date="2020-05" db="EMBL/GenBank/DDBJ databases">
        <title>Phylogenomic resolution of chytrid fungi.</title>
        <authorList>
            <person name="Stajich J.E."/>
            <person name="Amses K."/>
            <person name="Simmons R."/>
            <person name="Seto K."/>
            <person name="Myers J."/>
            <person name="Bonds A."/>
            <person name="Quandt C.A."/>
            <person name="Barry K."/>
            <person name="Liu P."/>
            <person name="Grigoriev I."/>
            <person name="Longcore J.E."/>
            <person name="James T.Y."/>
        </authorList>
    </citation>
    <scope>NUCLEOTIDE SEQUENCE</scope>
    <source>
        <strain evidence="6">JEL0379</strain>
    </source>
</reference>
<organism evidence="6 7">
    <name type="scientific">Geranomyces variabilis</name>
    <dbReference type="NCBI Taxonomy" id="109894"/>
    <lineage>
        <taxon>Eukaryota</taxon>
        <taxon>Fungi</taxon>
        <taxon>Fungi incertae sedis</taxon>
        <taxon>Chytridiomycota</taxon>
        <taxon>Chytridiomycota incertae sedis</taxon>
        <taxon>Chytridiomycetes</taxon>
        <taxon>Spizellomycetales</taxon>
        <taxon>Powellomycetaceae</taxon>
        <taxon>Geranomyces</taxon>
    </lineage>
</organism>
<dbReference type="InterPro" id="IPR001650">
    <property type="entry name" value="Helicase_C-like"/>
</dbReference>
<dbReference type="Gene3D" id="1.20.120.850">
    <property type="entry name" value="SWI2/SNF2 ATPases, N-terminal domain"/>
    <property type="match status" value="1"/>
</dbReference>
<dbReference type="InterPro" id="IPR049730">
    <property type="entry name" value="SNF2/RAD54-like_C"/>
</dbReference>
<dbReference type="PANTHER" id="PTHR45629">
    <property type="entry name" value="SNF2/RAD54 FAMILY MEMBER"/>
    <property type="match status" value="1"/>
</dbReference>
<dbReference type="Proteomes" id="UP001212152">
    <property type="component" value="Unassembled WGS sequence"/>
</dbReference>
<sequence>MFRKALVICPASLVDNWKNEFKKWLTDSRIQGRSERETAFRNIEPIHLRFLSLGGAQGLGHFGLFARTRLSCFGCWYAFEQNAPYAEDSTSPHSLEGYEKLRISLDAIKKCNPDIVICDEGHRLKNAQMQVSKAISALPVKRRIILTGTPLQNDLGEFYAMVDLVNPGVLGSPAVFKRVYETAIFRSRDPDCSPLDYELGQERSAQLAAVTKSFVLRRTNDINSKYLPTKHELVVFVRPTEIQAAMYAQLVRSAEALKLVGGSDAGGVLGFVTKLKKLVNSALLVSDDAELDATKLPADPYFRQSGKLLVLASLLKIIKETSDEKVVIVSNWTQSLDMISSLCRERQYETLRLDGKTPVQKRSGIVDQFNASGKHFVLLLSSKAGGVGLNLVGASRLVLFDIDWNPSVCQQAMARVWRDGQKREVRIYRFICTGTIEEKIYQRQLTKVGLSDALIDKRDMDKNDFSASDLKDIFTLNLTTECATHDLLGCRCEKPDDNNPAPHQDGSHGAGEDDDKWQQLKQWTHVCPAAAMREAAVTEYWNPEGEQENKWAVFERADPAMAAMVKGEPRGPAAQAVSFLFVKTQGSDEAD</sequence>
<dbReference type="SMART" id="SM00490">
    <property type="entry name" value="HELICc"/>
    <property type="match status" value="1"/>
</dbReference>
<dbReference type="GO" id="GO:0007131">
    <property type="term" value="P:reciprocal meiotic recombination"/>
    <property type="evidence" value="ECO:0007669"/>
    <property type="project" value="TreeGrafter"/>
</dbReference>
<accession>A0AAD5XP24</accession>
<evidence type="ECO:0000313" key="6">
    <source>
        <dbReference type="EMBL" id="KAJ3180474.1"/>
    </source>
</evidence>
<name>A0AAD5XP24_9FUNG</name>
<dbReference type="GO" id="GO:0005634">
    <property type="term" value="C:nucleus"/>
    <property type="evidence" value="ECO:0007669"/>
    <property type="project" value="TreeGrafter"/>
</dbReference>
<dbReference type="PROSITE" id="PS51192">
    <property type="entry name" value="HELICASE_ATP_BIND_1"/>
    <property type="match status" value="1"/>
</dbReference>
<dbReference type="InterPro" id="IPR038718">
    <property type="entry name" value="SNF2-like_sf"/>
</dbReference>
<dbReference type="GO" id="GO:0016787">
    <property type="term" value="F:hydrolase activity"/>
    <property type="evidence" value="ECO:0007669"/>
    <property type="project" value="UniProtKB-KW"/>
</dbReference>
<dbReference type="EMBL" id="JADGJQ010000016">
    <property type="protein sequence ID" value="KAJ3180474.1"/>
    <property type="molecule type" value="Genomic_DNA"/>
</dbReference>
<proteinExistence type="predicted"/>
<dbReference type="GO" id="GO:0004386">
    <property type="term" value="F:helicase activity"/>
    <property type="evidence" value="ECO:0007669"/>
    <property type="project" value="UniProtKB-KW"/>
</dbReference>
<keyword evidence="2" id="KW-0378">Hydrolase</keyword>
<dbReference type="InterPro" id="IPR000330">
    <property type="entry name" value="SNF2_N"/>
</dbReference>
<dbReference type="Gene3D" id="3.40.50.300">
    <property type="entry name" value="P-loop containing nucleotide triphosphate hydrolases"/>
    <property type="match status" value="1"/>
</dbReference>
<protein>
    <submittedName>
        <fullName evidence="6">Helicase</fullName>
    </submittedName>
</protein>
<evidence type="ECO:0000256" key="1">
    <source>
        <dbReference type="ARBA" id="ARBA00022741"/>
    </source>
</evidence>
<dbReference type="GO" id="GO:0000724">
    <property type="term" value="P:double-strand break repair via homologous recombination"/>
    <property type="evidence" value="ECO:0007669"/>
    <property type="project" value="TreeGrafter"/>
</dbReference>
<dbReference type="PANTHER" id="PTHR45629:SF7">
    <property type="entry name" value="DNA EXCISION REPAIR PROTEIN ERCC-6-RELATED"/>
    <property type="match status" value="1"/>
</dbReference>